<accession>A0A521DJA0</accession>
<name>A0A521DJA0_9BACT</name>
<dbReference type="InterPro" id="IPR045538">
    <property type="entry name" value="CIS_TMP"/>
</dbReference>
<reference evidence="1 2" key="1">
    <citation type="submission" date="2017-05" db="EMBL/GenBank/DDBJ databases">
        <authorList>
            <person name="Varghese N."/>
            <person name="Submissions S."/>
        </authorList>
    </citation>
    <scope>NUCLEOTIDE SEQUENCE [LARGE SCALE GENOMIC DNA]</scope>
    <source>
        <strain evidence="1 2">DSM 21194</strain>
    </source>
</reference>
<keyword evidence="2" id="KW-1185">Reference proteome</keyword>
<dbReference type="EMBL" id="FXTH01000010">
    <property type="protein sequence ID" value="SMO71777.1"/>
    <property type="molecule type" value="Genomic_DNA"/>
</dbReference>
<proteinExistence type="predicted"/>
<evidence type="ECO:0000313" key="1">
    <source>
        <dbReference type="EMBL" id="SMO71777.1"/>
    </source>
</evidence>
<dbReference type="OrthoDB" id="1488184at2"/>
<organism evidence="1 2">
    <name type="scientific">Fodinibius sediminis</name>
    <dbReference type="NCBI Taxonomy" id="1214077"/>
    <lineage>
        <taxon>Bacteria</taxon>
        <taxon>Pseudomonadati</taxon>
        <taxon>Balneolota</taxon>
        <taxon>Balneolia</taxon>
        <taxon>Balneolales</taxon>
        <taxon>Balneolaceae</taxon>
        <taxon>Fodinibius</taxon>
    </lineage>
</organism>
<protein>
    <submittedName>
        <fullName evidence="1">Uncharacterized protein</fullName>
    </submittedName>
</protein>
<dbReference type="Pfam" id="PF19268">
    <property type="entry name" value="CIS_TMP"/>
    <property type="match status" value="1"/>
</dbReference>
<dbReference type="Proteomes" id="UP000317593">
    <property type="component" value="Unassembled WGS sequence"/>
</dbReference>
<dbReference type="AlphaFoldDB" id="A0A521DJA0"/>
<sequence length="490" mass="56303">MDLHLAERSKADNIRDRISTICHEQIMPALSKVCDKLTENKEQLFLDKLELDLGTIREDELEQVLVRKLVDRFEEQVKELILMSAVEERTGSTTGRKEKNGDAANRTRVDVLMHFFRMGTIPWWCPDREADIAGWIEEQFSEDAESLTSAVGQELGSPAVRARLIRYFTDTQFQRFFDIHKLTDVFRFYTSFRQVVRSGGMQLSRSWEEFRKFFLDVVLDQMGRGGSALSTPASSVLPRLSITQKQRAVVGAVSLLVDKYDLPQEIIEELFSKRSEGIALFPNGQWEQAFNTVDPPAEIPPGEKAKSRPLKSDTQAEFPAARKEDQFVEISNAGLVLVWPYLNTLFEHLDFVEERAFVSVPATHRAVHLLHFISTGHEEGEEHEWPLNKLLCGLEPETLVPEDIELSDREKNEAEAMVKSAVDRWKALKNTSVGGFRETFLQRQGILMTDPHGWKVEIERITYDILLDKLPWPISVIKLPWNEEIIHVQW</sequence>
<evidence type="ECO:0000313" key="2">
    <source>
        <dbReference type="Proteomes" id="UP000317593"/>
    </source>
</evidence>
<gene>
    <name evidence="1" type="ORF">SAMN06265218_110123</name>
</gene>
<dbReference type="RefSeq" id="WP_142714890.1">
    <property type="nucleotide sequence ID" value="NZ_FXTH01000010.1"/>
</dbReference>